<accession>A0A6A6FZY6</accession>
<feature type="compositionally biased region" description="Low complexity" evidence="1">
    <location>
        <begin position="36"/>
        <end position="45"/>
    </location>
</feature>
<protein>
    <submittedName>
        <fullName evidence="2">Uncharacterized protein</fullName>
    </submittedName>
</protein>
<sequence length="221" mass="24063">MVCARRKHTKRQQATLVPRSEESPPNRSGRHHSSHQHSCSFHSRSTSQRTLTGKPYKENSPKAIVNSEPANGMIHSLHVGMNAQPQMSELWQPHDEPLSLASQGGQWPSPSPRSSNHFFLHLRIVSKKTHRDPCAVPMSSIREAMSRLVPKARTIATGLGVWRCPPGDVAKLVGCTSMVSTFSCPSHVCFGGKALCDTFGVSACVSLACRSICSRTSEGIG</sequence>
<evidence type="ECO:0000256" key="1">
    <source>
        <dbReference type="SAM" id="MobiDB-lite"/>
    </source>
</evidence>
<evidence type="ECO:0000313" key="2">
    <source>
        <dbReference type="EMBL" id="KAF2219001.1"/>
    </source>
</evidence>
<dbReference type="AlphaFoldDB" id="A0A6A6FZY6"/>
<organism evidence="2 3">
    <name type="scientific">Elsinoe ampelina</name>
    <dbReference type="NCBI Taxonomy" id="302913"/>
    <lineage>
        <taxon>Eukaryota</taxon>
        <taxon>Fungi</taxon>
        <taxon>Dikarya</taxon>
        <taxon>Ascomycota</taxon>
        <taxon>Pezizomycotina</taxon>
        <taxon>Dothideomycetes</taxon>
        <taxon>Dothideomycetidae</taxon>
        <taxon>Myriangiales</taxon>
        <taxon>Elsinoaceae</taxon>
        <taxon>Elsinoe</taxon>
    </lineage>
</organism>
<feature type="compositionally biased region" description="Basic residues" evidence="1">
    <location>
        <begin position="1"/>
        <end position="11"/>
    </location>
</feature>
<gene>
    <name evidence="2" type="ORF">BDZ85DRAFT_61752</name>
</gene>
<name>A0A6A6FZY6_9PEZI</name>
<dbReference type="EMBL" id="ML992522">
    <property type="protein sequence ID" value="KAF2219001.1"/>
    <property type="molecule type" value="Genomic_DNA"/>
</dbReference>
<reference evidence="3" key="1">
    <citation type="journal article" date="2020" name="Stud. Mycol.">
        <title>101 Dothideomycetes genomes: A test case for predicting lifestyles and emergence of pathogens.</title>
        <authorList>
            <person name="Haridas S."/>
            <person name="Albert R."/>
            <person name="Binder M."/>
            <person name="Bloem J."/>
            <person name="LaButti K."/>
            <person name="Salamov A."/>
            <person name="Andreopoulos B."/>
            <person name="Baker S."/>
            <person name="Barry K."/>
            <person name="Bills G."/>
            <person name="Bluhm B."/>
            <person name="Cannon C."/>
            <person name="Castanera R."/>
            <person name="Culley D."/>
            <person name="Daum C."/>
            <person name="Ezra D."/>
            <person name="Gonzalez J."/>
            <person name="Henrissat B."/>
            <person name="Kuo A."/>
            <person name="Liang C."/>
            <person name="Lipzen A."/>
            <person name="Lutzoni F."/>
            <person name="Magnuson J."/>
            <person name="Mondo S."/>
            <person name="Nolan M."/>
            <person name="Ohm R."/>
            <person name="Pangilinan J."/>
            <person name="Park H.-J."/>
            <person name="Ramirez L."/>
            <person name="Alfaro M."/>
            <person name="Sun H."/>
            <person name="Tritt A."/>
            <person name="Yoshinaga Y."/>
            <person name="Zwiers L.-H."/>
            <person name="Turgeon B."/>
            <person name="Goodwin S."/>
            <person name="Spatafora J."/>
            <person name="Crous P."/>
            <person name="Grigoriev I."/>
        </authorList>
    </citation>
    <scope>NUCLEOTIDE SEQUENCE [LARGE SCALE GENOMIC DNA]</scope>
    <source>
        <strain evidence="3">CECT 20119</strain>
    </source>
</reference>
<keyword evidence="3" id="KW-1185">Reference proteome</keyword>
<dbReference type="Proteomes" id="UP000799538">
    <property type="component" value="Unassembled WGS sequence"/>
</dbReference>
<feature type="region of interest" description="Disordered" evidence="1">
    <location>
        <begin position="1"/>
        <end position="67"/>
    </location>
</feature>
<evidence type="ECO:0000313" key="3">
    <source>
        <dbReference type="Proteomes" id="UP000799538"/>
    </source>
</evidence>
<proteinExistence type="predicted"/>